<feature type="chain" id="PRO_5039934667" description="DUF4398 domain-containing protein" evidence="1">
    <location>
        <begin position="21"/>
        <end position="130"/>
    </location>
</feature>
<dbReference type="EMBL" id="CP093313">
    <property type="protein sequence ID" value="UWZ86564.1"/>
    <property type="molecule type" value="Genomic_DNA"/>
</dbReference>
<dbReference type="Proteomes" id="UP001059380">
    <property type="component" value="Chromosome"/>
</dbReference>
<dbReference type="KEGG" id="orp:MOP44_11605"/>
<name>A0A9J7BUL1_9BACT</name>
<evidence type="ECO:0000313" key="2">
    <source>
        <dbReference type="EMBL" id="UWZ86564.1"/>
    </source>
</evidence>
<keyword evidence="1" id="KW-0732">Signal</keyword>
<gene>
    <name evidence="2" type="ORF">MOP44_11605</name>
</gene>
<evidence type="ECO:0000256" key="1">
    <source>
        <dbReference type="SAM" id="SignalP"/>
    </source>
</evidence>
<dbReference type="AlphaFoldDB" id="A0A9J7BUL1"/>
<evidence type="ECO:0000313" key="3">
    <source>
        <dbReference type="Proteomes" id="UP001059380"/>
    </source>
</evidence>
<keyword evidence="3" id="KW-1185">Reference proteome</keyword>
<dbReference type="RefSeq" id="WP_260796202.1">
    <property type="nucleotide sequence ID" value="NZ_CP093313.1"/>
</dbReference>
<protein>
    <recommendedName>
        <fullName evidence="4">DUF4398 domain-containing protein</fullName>
    </recommendedName>
</protein>
<feature type="signal peptide" evidence="1">
    <location>
        <begin position="1"/>
        <end position="20"/>
    </location>
</feature>
<proteinExistence type="predicted"/>
<evidence type="ECO:0008006" key="4">
    <source>
        <dbReference type="Google" id="ProtNLM"/>
    </source>
</evidence>
<organism evidence="2 3">
    <name type="scientific">Occallatibacter riparius</name>
    <dbReference type="NCBI Taxonomy" id="1002689"/>
    <lineage>
        <taxon>Bacteria</taxon>
        <taxon>Pseudomonadati</taxon>
        <taxon>Acidobacteriota</taxon>
        <taxon>Terriglobia</taxon>
        <taxon>Terriglobales</taxon>
        <taxon>Acidobacteriaceae</taxon>
        <taxon>Occallatibacter</taxon>
    </lineage>
</organism>
<accession>A0A9J7BUL1</accession>
<sequence>MFRNLFIVSAVLFAALFVSAQTPVSQLATEHLSAKQLNALVANAKTSADHERIANYYELKAQEYRAQAQVHAKMLAEFMANSATNNDKAHFGTVNHCDFLFKSLTRRAQDADRLARDQERLAQVASTEGQ</sequence>
<reference evidence="2" key="1">
    <citation type="submission" date="2021-04" db="EMBL/GenBank/DDBJ databases">
        <title>Phylogenetic analysis of Acidobacteriaceae.</title>
        <authorList>
            <person name="Qiu L."/>
            <person name="Zhang Q."/>
        </authorList>
    </citation>
    <scope>NUCLEOTIDE SEQUENCE</scope>
    <source>
        <strain evidence="2">DSM 25168</strain>
    </source>
</reference>